<dbReference type="RefSeq" id="XP_020101514.1">
    <property type="nucleotide sequence ID" value="XM_020245925.1"/>
</dbReference>
<keyword evidence="4" id="KW-1185">Reference proteome</keyword>
<reference evidence="4" key="1">
    <citation type="journal article" date="2015" name="Nat. Genet.">
        <title>The pineapple genome and the evolution of CAM photosynthesis.</title>
        <authorList>
            <person name="Ming R."/>
            <person name="VanBuren R."/>
            <person name="Wai C.M."/>
            <person name="Tang H."/>
            <person name="Schatz M.C."/>
            <person name="Bowers J.E."/>
            <person name="Lyons E."/>
            <person name="Wang M.L."/>
            <person name="Chen J."/>
            <person name="Biggers E."/>
            <person name="Zhang J."/>
            <person name="Huang L."/>
            <person name="Zhang L."/>
            <person name="Miao W."/>
            <person name="Zhang J."/>
            <person name="Ye Z."/>
            <person name="Miao C."/>
            <person name="Lin Z."/>
            <person name="Wang H."/>
            <person name="Zhou H."/>
            <person name="Yim W.C."/>
            <person name="Priest H.D."/>
            <person name="Zheng C."/>
            <person name="Woodhouse M."/>
            <person name="Edger P.P."/>
            <person name="Guyot R."/>
            <person name="Guo H.B."/>
            <person name="Guo H."/>
            <person name="Zheng G."/>
            <person name="Singh R."/>
            <person name="Sharma A."/>
            <person name="Min X."/>
            <person name="Zheng Y."/>
            <person name="Lee H."/>
            <person name="Gurtowski J."/>
            <person name="Sedlazeck F.J."/>
            <person name="Harkess A."/>
            <person name="McKain M.R."/>
            <person name="Liao Z."/>
            <person name="Fang J."/>
            <person name="Liu J."/>
            <person name="Zhang X."/>
            <person name="Zhang Q."/>
            <person name="Hu W."/>
            <person name="Qin Y."/>
            <person name="Wang K."/>
            <person name="Chen L.Y."/>
            <person name="Shirley N."/>
            <person name="Lin Y.R."/>
            <person name="Liu L.Y."/>
            <person name="Hernandez A.G."/>
            <person name="Wright C.L."/>
            <person name="Bulone V."/>
            <person name="Tuskan G.A."/>
            <person name="Heath K."/>
            <person name="Zee F."/>
            <person name="Moore P.H."/>
            <person name="Sunkar R."/>
            <person name="Leebens-Mack J.H."/>
            <person name="Mockler T."/>
            <person name="Bennetzen J.L."/>
            <person name="Freeling M."/>
            <person name="Sankoff D."/>
            <person name="Paterson A.H."/>
            <person name="Zhu X."/>
            <person name="Yang X."/>
            <person name="Smith J.A."/>
            <person name="Cushman J.C."/>
            <person name="Paull R.E."/>
            <person name="Yu Q."/>
        </authorList>
    </citation>
    <scope>NUCLEOTIDE SEQUENCE [LARGE SCALE GENOMIC DNA]</scope>
    <source>
        <strain evidence="4">cv. F153</strain>
    </source>
</reference>
<dbReference type="InterPro" id="IPR019607">
    <property type="entry name" value="Putative_zinc-finger_domain"/>
</dbReference>
<gene>
    <name evidence="5 6" type="primary">LOC109719330</name>
</gene>
<feature type="region of interest" description="Disordered" evidence="2">
    <location>
        <begin position="132"/>
        <end position="151"/>
    </location>
</feature>
<proteinExistence type="predicted"/>
<dbReference type="PANTHER" id="PTHR21563:SF3">
    <property type="entry name" value="ZINC FINGER C3H1 DOMAIN-CONTAINING PROTEIN"/>
    <property type="match status" value="1"/>
</dbReference>
<dbReference type="GO" id="GO:0000178">
    <property type="term" value="C:exosome (RNase complex)"/>
    <property type="evidence" value="ECO:0007669"/>
    <property type="project" value="TreeGrafter"/>
</dbReference>
<feature type="compositionally biased region" description="Basic and acidic residues" evidence="2">
    <location>
        <begin position="612"/>
        <end position="624"/>
    </location>
</feature>
<organism evidence="6">
    <name type="scientific">Ananas comosus</name>
    <name type="common">Pineapple</name>
    <name type="synonym">Ananas ananas</name>
    <dbReference type="NCBI Taxonomy" id="4615"/>
    <lineage>
        <taxon>Eukaryota</taxon>
        <taxon>Viridiplantae</taxon>
        <taxon>Streptophyta</taxon>
        <taxon>Embryophyta</taxon>
        <taxon>Tracheophyta</taxon>
        <taxon>Spermatophyta</taxon>
        <taxon>Magnoliopsida</taxon>
        <taxon>Liliopsida</taxon>
        <taxon>Poales</taxon>
        <taxon>Bromeliaceae</taxon>
        <taxon>Bromelioideae</taxon>
        <taxon>Ananas</taxon>
    </lineage>
</organism>
<dbReference type="GO" id="GO:0005634">
    <property type="term" value="C:nucleus"/>
    <property type="evidence" value="ECO:0007669"/>
    <property type="project" value="TreeGrafter"/>
</dbReference>
<feature type="domain" description="Putative zinc-finger" evidence="3">
    <location>
        <begin position="787"/>
        <end position="805"/>
    </location>
</feature>
<dbReference type="PANTHER" id="PTHR21563">
    <property type="entry name" value="ZINC FINGER C3H1 DOMAIN-CONTAINING PROTEIN"/>
    <property type="match status" value="1"/>
</dbReference>
<protein>
    <submittedName>
        <fullName evidence="5 6">Uncharacterized protein LOC109719330 isoform X1</fullName>
    </submittedName>
</protein>
<dbReference type="OrthoDB" id="1922977at2759"/>
<dbReference type="InterPro" id="IPR039278">
    <property type="entry name" value="Red1"/>
</dbReference>
<reference evidence="5 6" key="2">
    <citation type="submission" date="2025-04" db="UniProtKB">
        <authorList>
            <consortium name="RefSeq"/>
        </authorList>
    </citation>
    <scope>IDENTIFICATION</scope>
    <source>
        <tissue evidence="5 6">Leaf</tissue>
    </source>
</reference>
<dbReference type="Pfam" id="PF10650">
    <property type="entry name" value="zf-C3H1"/>
    <property type="match status" value="1"/>
</dbReference>
<feature type="region of interest" description="Disordered" evidence="2">
    <location>
        <begin position="1"/>
        <end position="44"/>
    </location>
</feature>
<dbReference type="GeneID" id="109719330"/>
<feature type="compositionally biased region" description="Polar residues" evidence="2">
    <location>
        <begin position="14"/>
        <end position="24"/>
    </location>
</feature>
<accession>A0A6P5FZM2</accession>
<feature type="coiled-coil region" evidence="1">
    <location>
        <begin position="458"/>
        <end position="488"/>
    </location>
</feature>
<evidence type="ECO:0000256" key="2">
    <source>
        <dbReference type="SAM" id="MobiDB-lite"/>
    </source>
</evidence>
<name>A0A6P5FZM2_ANACO</name>
<feature type="region of interest" description="Disordered" evidence="2">
    <location>
        <begin position="577"/>
        <end position="624"/>
    </location>
</feature>
<evidence type="ECO:0000313" key="6">
    <source>
        <dbReference type="RefSeq" id="XP_020101514.1"/>
    </source>
</evidence>
<dbReference type="RefSeq" id="XP_020101513.1">
    <property type="nucleotide sequence ID" value="XM_020245924.1"/>
</dbReference>
<evidence type="ECO:0000256" key="1">
    <source>
        <dbReference type="SAM" id="Coils"/>
    </source>
</evidence>
<feature type="coiled-coil region" evidence="1">
    <location>
        <begin position="244"/>
        <end position="271"/>
    </location>
</feature>
<evidence type="ECO:0000313" key="5">
    <source>
        <dbReference type="RefSeq" id="XP_020101513.1"/>
    </source>
</evidence>
<evidence type="ECO:0000313" key="4">
    <source>
        <dbReference type="Proteomes" id="UP000515123"/>
    </source>
</evidence>
<evidence type="ECO:0000259" key="3">
    <source>
        <dbReference type="Pfam" id="PF10650"/>
    </source>
</evidence>
<keyword evidence="1" id="KW-0175">Coiled coil</keyword>
<dbReference type="Proteomes" id="UP000515123">
    <property type="component" value="Linkage group 13"/>
</dbReference>
<sequence length="1562" mass="175105">MAAKRDRTKAFASTAASGNPNPSAESKEDKSREEGEISSGDEDAVGFIPPHIVLIGSHGPSVSTTSTEPSRITLGYSLSKTIKIGNNSTVGNVPLQKQSYSRNFRMKQTPFKGTNNRSLCWQKKSTDDDLVISFSDDDSGSDSGKLKPKTEPTIQKKDIATRAGTHIFPMISAQEKTKVARQEAGHNISQISKSGFASQAYISSIPRNAGTNTVGTSKDPHIIKKNTAAIKTSTNQVNENACHANSAENRLESLRHEIAQRENELRVQKKSLATSAERNSYSPTKLSGQCMDKAVELPPSGQPMKRQKLEPQHYNIQSLKLTSTTSLSKNNEQHMQKSSYLEEDGCLVRTNSKGDCQGNETTKNHTVLSKVQHAGEDNGTWLPTKDFVSSVSDGLLSKQQNSSVVAGKCVHSRKDVVLPDSSKLLNQSQCLMKMASGLESADLLTCTDQGDIPLEGTIQSLMDLEELQDRELEEAQEHRRRCELEERRALKAYRNAQRALIKASERCGILYRNRELFSGRLHGLIMENFWQNHRETMLEPLKYVPKDSHDFLSMLSEKIPGEQMLERLSKKSNIQCSDTLPQQRNGHESTSDQCCEPDASTSDPKDDEENFTSDRIESRTTSHGNFENHVDEIVDVACEENELLEAALRSELVARMGNRKSSEVTNVSNIKCPIDKATGTEQERPAALLEQQFLGEEENDMTACEGTSMPVRTINQISAQLHSHSPGNVTSGNGISKVIETEDNSSSVKDVPDVTQDCTGAFNPRCSLKTQMDCNTFDPKIDPFWPFCIYELRGKCYDEECPWQHAKSYSWRKSKTEGQISCGLFQHLMPVPIYHVGSNLIKDDSYLSCSMLARSIWQYWQRGFCASFPLPFSVLRILPPDAPFLPIGDGSIADYDRNRQLFNFRGQGGNMKKPTQRLPDSEQSLELALDFSCGKVYKADRKKALSQISRAIEADPHSAVLWIVYLHIYYQKEREIGNDDMFLHAVQNCGSSYELWLMYINSRVNFDDRLNAYNGALSALCSMKVTCNTEIKDRSAVVLDVFLQMVDFLCMSGRVEKAISRIHRFIPGKNSEYSGEKYLTDFLSCLLISDKCIFWVCCTYLLIYQKLPERILEQLELEKELSFKIEWPSAEIAPDKIDQAIELFRHAFDQVALEIDSNSSKEESSSVRAIHFLAISHINCVAALQGIHSAAGLLVNYMGLYPNCAEIFLLSVQFGENYRGDVVLGGFEEVISNWPREVQGIQYLWNQYAEHVLANKGIDFAEKLMTEWFRLFGEVTNPQYRSAGSGEDSLVESENDYPTNAGDDFFWFLNLFLYKSLQKNSSEAQLAIDRALHMAGQKYYKHCLREHAALYFLKEKESPNPDSVCAVLNLLSGYLRDRRTLPVKEPLSRRFYQNIKKLRVKQLMDATLGPVSPDCSLINTVLGACHGPSLLPQKLNEPKDLVDFVESIMGVAPSNYKLALSVYRFTARNFTGEGLMFWAGSILVNSILQVVPVAPESVWLQAANLLGNLGVSEISRRFYQQATSVYPFSRKLWQSYLSLSKTAGNGDSIMEAARERGVELST</sequence>
<feature type="compositionally biased region" description="Basic and acidic residues" evidence="2">
    <location>
        <begin position="25"/>
        <end position="35"/>
    </location>
</feature>